<dbReference type="PANTHER" id="PTHR48100">
    <property type="entry name" value="BROAD-SPECIFICITY PHOSPHATASE YOR283W-RELATED"/>
    <property type="match status" value="1"/>
</dbReference>
<gene>
    <name evidence="1" type="ORF">H2O73_11525</name>
</gene>
<dbReference type="GO" id="GO:0005737">
    <property type="term" value="C:cytoplasm"/>
    <property type="evidence" value="ECO:0007669"/>
    <property type="project" value="TreeGrafter"/>
</dbReference>
<dbReference type="Proteomes" id="UP000571701">
    <property type="component" value="Unassembled WGS sequence"/>
</dbReference>
<dbReference type="EMBL" id="JACFYF010000006">
    <property type="protein sequence ID" value="MBA5762979.1"/>
    <property type="molecule type" value="Genomic_DNA"/>
</dbReference>
<dbReference type="Pfam" id="PF00300">
    <property type="entry name" value="His_Phos_1"/>
    <property type="match status" value="1"/>
</dbReference>
<comment type="caution">
    <text evidence="1">The sequence shown here is derived from an EMBL/GenBank/DDBJ whole genome shotgun (WGS) entry which is preliminary data.</text>
</comment>
<accession>A0A7W2FRU2</accession>
<proteinExistence type="predicted"/>
<dbReference type="Gene3D" id="3.40.50.1240">
    <property type="entry name" value="Phosphoglycerate mutase-like"/>
    <property type="match status" value="1"/>
</dbReference>
<dbReference type="InterPro" id="IPR013078">
    <property type="entry name" value="His_Pase_superF_clade-1"/>
</dbReference>
<name>A0A7W2FRU2_9VIBR</name>
<dbReference type="AlphaFoldDB" id="A0A7W2FRU2"/>
<dbReference type="RefSeq" id="WP_182108996.1">
    <property type="nucleotide sequence ID" value="NZ_JACFYF010000006.1"/>
</dbReference>
<dbReference type="CDD" id="cd07067">
    <property type="entry name" value="HP_PGM_like"/>
    <property type="match status" value="1"/>
</dbReference>
<reference evidence="1 2" key="1">
    <citation type="submission" date="2020-07" db="EMBL/GenBank/DDBJ databases">
        <title>Vibrio marinisediminis sp. nov., isolated from marine sediment.</title>
        <authorList>
            <person name="Ji X."/>
        </authorList>
    </citation>
    <scope>NUCLEOTIDE SEQUENCE [LARGE SCALE GENOMIC DNA]</scope>
    <source>
        <strain evidence="1 2">404</strain>
    </source>
</reference>
<protein>
    <submittedName>
        <fullName evidence="1">Histidine phosphatase family protein</fullName>
    </submittedName>
</protein>
<dbReference type="SMART" id="SM00855">
    <property type="entry name" value="PGAM"/>
    <property type="match status" value="1"/>
</dbReference>
<dbReference type="InterPro" id="IPR050275">
    <property type="entry name" value="PGM_Phosphatase"/>
</dbReference>
<evidence type="ECO:0000313" key="2">
    <source>
        <dbReference type="Proteomes" id="UP000571701"/>
    </source>
</evidence>
<dbReference type="PANTHER" id="PTHR48100:SF1">
    <property type="entry name" value="HISTIDINE PHOSPHATASE FAMILY PROTEIN-RELATED"/>
    <property type="match status" value="1"/>
</dbReference>
<dbReference type="GO" id="GO:0016791">
    <property type="term" value="F:phosphatase activity"/>
    <property type="evidence" value="ECO:0007669"/>
    <property type="project" value="TreeGrafter"/>
</dbReference>
<organism evidence="1 2">
    <name type="scientific">Vibrio marinisediminis</name>
    <dbReference type="NCBI Taxonomy" id="2758441"/>
    <lineage>
        <taxon>Bacteria</taxon>
        <taxon>Pseudomonadati</taxon>
        <taxon>Pseudomonadota</taxon>
        <taxon>Gammaproteobacteria</taxon>
        <taxon>Vibrionales</taxon>
        <taxon>Vibrionaceae</taxon>
        <taxon>Vibrio</taxon>
    </lineage>
</organism>
<dbReference type="SUPFAM" id="SSF53254">
    <property type="entry name" value="Phosphoglycerate mutase-like"/>
    <property type="match status" value="1"/>
</dbReference>
<dbReference type="InterPro" id="IPR029033">
    <property type="entry name" value="His_PPase_superfam"/>
</dbReference>
<sequence>MRTLNFYLLRHGKVDGEPALYGHTDVSVSKDNQHAICRALLDLNLPVEYIVTSPLKRCADLAVQVQQTNQSLALSECDGFKEMNFGLYDGVPFAQLTEQWSVLEQFWQQPAQHSLPQAESLQCFHQRVSLSWQALVDKAQGDTLLICHGGTIRMILASILGLEWANPALFSVLQIANQSLTHIKITYLENTYPQVCFIGTPLQLSSTRL</sequence>
<evidence type="ECO:0000313" key="1">
    <source>
        <dbReference type="EMBL" id="MBA5762979.1"/>
    </source>
</evidence>
<keyword evidence="2" id="KW-1185">Reference proteome</keyword>